<evidence type="ECO:0000256" key="2">
    <source>
        <dbReference type="ARBA" id="ARBA00022598"/>
    </source>
</evidence>
<evidence type="ECO:0000256" key="5">
    <source>
        <dbReference type="ARBA" id="ARBA00022917"/>
    </source>
</evidence>
<evidence type="ECO:0000256" key="6">
    <source>
        <dbReference type="ARBA" id="ARBA00023146"/>
    </source>
</evidence>
<dbReference type="InterPro" id="IPR047090">
    <property type="entry name" value="AspRS_core"/>
</dbReference>
<evidence type="ECO:0000313" key="10">
    <source>
        <dbReference type="Proteomes" id="UP001519342"/>
    </source>
</evidence>
<feature type="binding site" evidence="7">
    <location>
        <position position="225"/>
    </location>
    <ligand>
        <name>L-aspartate</name>
        <dbReference type="ChEBI" id="CHEBI:29991"/>
    </ligand>
</feature>
<dbReference type="NCBIfam" id="TIGR00459">
    <property type="entry name" value="aspS_bact"/>
    <property type="match status" value="1"/>
</dbReference>
<reference evidence="9 10" key="1">
    <citation type="submission" date="2021-03" db="EMBL/GenBank/DDBJ databases">
        <title>Genomic Encyclopedia of Type Strains, Phase IV (KMG-IV): sequencing the most valuable type-strain genomes for metagenomic binning, comparative biology and taxonomic classification.</title>
        <authorList>
            <person name="Goeker M."/>
        </authorList>
    </citation>
    <scope>NUCLEOTIDE SEQUENCE [LARGE SCALE GENOMIC DNA]</scope>
    <source>
        <strain evidence="9 10">DSM 24004</strain>
    </source>
</reference>
<organism evidence="9 10">
    <name type="scientific">Sedimentibacter acidaminivorans</name>
    <dbReference type="NCBI Taxonomy" id="913099"/>
    <lineage>
        <taxon>Bacteria</taxon>
        <taxon>Bacillati</taxon>
        <taxon>Bacillota</taxon>
        <taxon>Tissierellia</taxon>
        <taxon>Sedimentibacter</taxon>
    </lineage>
</organism>
<feature type="domain" description="Aminoacyl-transfer RNA synthetases class-II family profile" evidence="8">
    <location>
        <begin position="148"/>
        <end position="560"/>
    </location>
</feature>
<feature type="binding site" evidence="7">
    <location>
        <position position="453"/>
    </location>
    <ligand>
        <name>L-aspartate</name>
        <dbReference type="ChEBI" id="CHEBI:29991"/>
    </ligand>
</feature>
<protein>
    <recommendedName>
        <fullName evidence="7">Aspartate--tRNA ligase</fullName>
        <ecNumber evidence="7">6.1.1.12</ecNumber>
    </recommendedName>
    <alternativeName>
        <fullName evidence="7">Aspartyl-tRNA synthetase</fullName>
        <shortName evidence="7">AspRS</shortName>
    </alternativeName>
</protein>
<keyword evidence="10" id="KW-1185">Reference proteome</keyword>
<feature type="binding site" evidence="7">
    <location>
        <position position="234"/>
    </location>
    <ligand>
        <name>ATP</name>
        <dbReference type="ChEBI" id="CHEBI:30616"/>
    </ligand>
</feature>
<dbReference type="Gene3D" id="2.40.50.140">
    <property type="entry name" value="Nucleic acid-binding proteins"/>
    <property type="match status" value="1"/>
</dbReference>
<dbReference type="InterPro" id="IPR004364">
    <property type="entry name" value="Aa-tRNA-synt_II"/>
</dbReference>
<dbReference type="InterPro" id="IPR012340">
    <property type="entry name" value="NA-bd_OB-fold"/>
</dbReference>
<dbReference type="InterPro" id="IPR045864">
    <property type="entry name" value="aa-tRNA-synth_II/BPL/LPL"/>
</dbReference>
<dbReference type="PROSITE" id="PS50862">
    <property type="entry name" value="AA_TRNA_LIGASE_II"/>
    <property type="match status" value="1"/>
</dbReference>
<dbReference type="InterPro" id="IPR004365">
    <property type="entry name" value="NA-bd_OB_tRNA"/>
</dbReference>
<comment type="caution">
    <text evidence="9">The sequence shown here is derived from an EMBL/GenBank/DDBJ whole genome shotgun (WGS) entry which is preliminary data.</text>
</comment>
<evidence type="ECO:0000256" key="4">
    <source>
        <dbReference type="ARBA" id="ARBA00022840"/>
    </source>
</evidence>
<dbReference type="NCBIfam" id="NF001750">
    <property type="entry name" value="PRK00476.1"/>
    <property type="match status" value="1"/>
</dbReference>
<feature type="binding site" evidence="7">
    <location>
        <position position="179"/>
    </location>
    <ligand>
        <name>L-aspartate</name>
        <dbReference type="ChEBI" id="CHEBI:29991"/>
    </ligand>
</feature>
<keyword evidence="3 7" id="KW-0547">Nucleotide-binding</keyword>
<keyword evidence="2 7" id="KW-0436">Ligase</keyword>
<evidence type="ECO:0000256" key="3">
    <source>
        <dbReference type="ARBA" id="ARBA00022741"/>
    </source>
</evidence>
<dbReference type="InterPro" id="IPR002312">
    <property type="entry name" value="Asp/Asn-tRNA-synth_IIb"/>
</dbReference>
<comment type="function">
    <text evidence="7">Catalyzes the attachment of L-aspartate to tRNA(Asp) in a two-step reaction: L-aspartate is first activated by ATP to form Asp-AMP and then transferred to the acceptor end of tRNA(Asp).</text>
</comment>
<keyword evidence="4 7" id="KW-0067">ATP-binding</keyword>
<dbReference type="PRINTS" id="PR01042">
    <property type="entry name" value="TRNASYNTHASP"/>
</dbReference>
<dbReference type="InterPro" id="IPR006195">
    <property type="entry name" value="aa-tRNA-synth_II"/>
</dbReference>
<dbReference type="CDD" id="cd04317">
    <property type="entry name" value="EcAspRS_like_N"/>
    <property type="match status" value="1"/>
</dbReference>
<dbReference type="InterPro" id="IPR004115">
    <property type="entry name" value="GAD-like_sf"/>
</dbReference>
<dbReference type="Gene3D" id="3.30.1360.30">
    <property type="entry name" value="GAD-like domain"/>
    <property type="match status" value="1"/>
</dbReference>
<dbReference type="InterPro" id="IPR004524">
    <property type="entry name" value="Asp-tRNA-ligase_1"/>
</dbReference>
<dbReference type="InterPro" id="IPR047089">
    <property type="entry name" value="Asp-tRNA-ligase_1_N"/>
</dbReference>
<feature type="binding site" evidence="7">
    <location>
        <position position="487"/>
    </location>
    <ligand>
        <name>ATP</name>
        <dbReference type="ChEBI" id="CHEBI:30616"/>
    </ligand>
</feature>
<comment type="catalytic activity">
    <reaction evidence="7">
        <text>tRNA(Asp) + L-aspartate + ATP = L-aspartyl-tRNA(Asp) + AMP + diphosphate</text>
        <dbReference type="Rhea" id="RHEA:19649"/>
        <dbReference type="Rhea" id="RHEA-COMP:9660"/>
        <dbReference type="Rhea" id="RHEA-COMP:9678"/>
        <dbReference type="ChEBI" id="CHEBI:29991"/>
        <dbReference type="ChEBI" id="CHEBI:30616"/>
        <dbReference type="ChEBI" id="CHEBI:33019"/>
        <dbReference type="ChEBI" id="CHEBI:78442"/>
        <dbReference type="ChEBI" id="CHEBI:78516"/>
        <dbReference type="ChEBI" id="CHEBI:456215"/>
        <dbReference type="EC" id="6.1.1.12"/>
    </reaction>
</comment>
<gene>
    <name evidence="7" type="primary">aspS</name>
    <name evidence="9" type="ORF">J2Z76_000858</name>
</gene>
<comment type="subcellular location">
    <subcellularLocation>
        <location evidence="7">Cytoplasm</location>
    </subcellularLocation>
</comment>
<dbReference type="EMBL" id="JAGGKS010000002">
    <property type="protein sequence ID" value="MBP1925001.1"/>
    <property type="molecule type" value="Genomic_DNA"/>
</dbReference>
<feature type="binding site" evidence="7">
    <location>
        <begin position="539"/>
        <end position="542"/>
    </location>
    <ligand>
        <name>ATP</name>
        <dbReference type="ChEBI" id="CHEBI:30616"/>
    </ligand>
</feature>
<accession>A0ABS4GBD3</accession>
<feature type="region of interest" description="Aspartate" evidence="7">
    <location>
        <begin position="203"/>
        <end position="206"/>
    </location>
</feature>
<dbReference type="CDD" id="cd00777">
    <property type="entry name" value="AspRS_core"/>
    <property type="match status" value="1"/>
</dbReference>
<keyword evidence="6 7" id="KW-0030">Aminoacyl-tRNA synthetase</keyword>
<comment type="caution">
    <text evidence="7">Lacks conserved residue(s) required for the propagation of feature annotation.</text>
</comment>
<feature type="binding site" evidence="7">
    <location>
        <position position="494"/>
    </location>
    <ligand>
        <name>L-aspartate</name>
        <dbReference type="ChEBI" id="CHEBI:29991"/>
    </ligand>
</feature>
<keyword evidence="7" id="KW-0963">Cytoplasm</keyword>
<evidence type="ECO:0000259" key="8">
    <source>
        <dbReference type="PROSITE" id="PS50862"/>
    </source>
</evidence>
<dbReference type="SUPFAM" id="SSF50249">
    <property type="entry name" value="Nucleic acid-binding proteins"/>
    <property type="match status" value="1"/>
</dbReference>
<feature type="binding site" evidence="7">
    <location>
        <begin position="225"/>
        <end position="227"/>
    </location>
    <ligand>
        <name>ATP</name>
        <dbReference type="ChEBI" id="CHEBI:30616"/>
    </ligand>
</feature>
<dbReference type="SUPFAM" id="SSF55261">
    <property type="entry name" value="GAD domain-like"/>
    <property type="match status" value="1"/>
</dbReference>
<comment type="similarity">
    <text evidence="1 7">Belongs to the class-II aminoacyl-tRNA synthetase family. Type 1 subfamily.</text>
</comment>
<dbReference type="Pfam" id="PF02938">
    <property type="entry name" value="GAD"/>
    <property type="match status" value="1"/>
</dbReference>
<dbReference type="Pfam" id="PF01336">
    <property type="entry name" value="tRNA_anti-codon"/>
    <property type="match status" value="1"/>
</dbReference>
<comment type="subunit">
    <text evidence="7">Homodimer.</text>
</comment>
<sequence>METMGTLRRTNMCGDLSMNDVNKEVVLMGWVQKRRSLGGLIFADLRDITGLVQVVFDTDYNNDAFEKAESLRSEFVIAVKGEIRERQSKNLDMATGEIEVYIKELKILDSSETPPIYIKDNDDVSEQMRLKYRFLDLRKPSMQKNLLMRSKTSKIIRDFMYDNGFNEIETPFLTKPTPEGARDYLVPSRVNPGKFYALPQSPQLFKQLLMVSGMNRYYQIVRCFRDEDLRANRQPEFTQLDLEMSFVDVEDVIELNERLIQKIFKEVKNIDVSLPIKRMSYQVAMDKYGCDKPDLRFGYELNNISEIFKNSEFNAFKSTLDNGGIIKCVKIDGSAESFSKKGISKLEKFVKTYGAKGLAWFKFENGVLESPIAKFLSEYEINELMKSLNIKEGDIAFIVADKESVVNTSLGALRIEIAHDKNLIDENSFEMVWITDFPLFEYSEEEDRYVAKHHPFTAPVDKDLDKLESDPGSCRAKAYDIVINGDEIGGGSIRITNRDLQNRMFKALGFTQEEANEKFGFLLEAFKYGVPPHGGLAFGLDRLMMMLTNSDNIRDVIAFPKTQSASCLMTEAPAFTSDKQLKELGINVVE</sequence>
<dbReference type="Pfam" id="PF00152">
    <property type="entry name" value="tRNA-synt_2"/>
    <property type="match status" value="1"/>
</dbReference>
<evidence type="ECO:0000256" key="1">
    <source>
        <dbReference type="ARBA" id="ARBA00006303"/>
    </source>
</evidence>
<dbReference type="GO" id="GO:0004815">
    <property type="term" value="F:aspartate-tRNA ligase activity"/>
    <property type="evidence" value="ECO:0007669"/>
    <property type="project" value="UniProtKB-EC"/>
</dbReference>
<dbReference type="Proteomes" id="UP001519342">
    <property type="component" value="Unassembled WGS sequence"/>
</dbReference>
<dbReference type="PANTHER" id="PTHR22594">
    <property type="entry name" value="ASPARTYL/LYSYL-TRNA SYNTHETASE"/>
    <property type="match status" value="1"/>
</dbReference>
<dbReference type="RefSeq" id="WP_245210316.1">
    <property type="nucleotide sequence ID" value="NZ_JAGGKS010000002.1"/>
</dbReference>
<evidence type="ECO:0000313" key="9">
    <source>
        <dbReference type="EMBL" id="MBP1925001.1"/>
    </source>
</evidence>
<dbReference type="Gene3D" id="3.30.930.10">
    <property type="entry name" value="Bira Bifunctional Protein, Domain 2"/>
    <property type="match status" value="1"/>
</dbReference>
<dbReference type="EC" id="6.1.1.12" evidence="7"/>
<dbReference type="InterPro" id="IPR029351">
    <property type="entry name" value="GAD_dom"/>
</dbReference>
<dbReference type="HAMAP" id="MF_00044">
    <property type="entry name" value="Asp_tRNA_synth_type1"/>
    <property type="match status" value="1"/>
</dbReference>
<dbReference type="PANTHER" id="PTHR22594:SF5">
    <property type="entry name" value="ASPARTATE--TRNA LIGASE, MITOCHONDRIAL"/>
    <property type="match status" value="1"/>
</dbReference>
<evidence type="ECO:0000256" key="7">
    <source>
        <dbReference type="HAMAP-Rule" id="MF_00044"/>
    </source>
</evidence>
<keyword evidence="5 7" id="KW-0648">Protein biosynthesis</keyword>
<name>A0ABS4GBD3_9FIRM</name>
<dbReference type="SUPFAM" id="SSF55681">
    <property type="entry name" value="Class II aaRS and biotin synthetases"/>
    <property type="match status" value="1"/>
</dbReference>
<proteinExistence type="inferred from homology"/>